<dbReference type="Gene3D" id="3.40.50.720">
    <property type="entry name" value="NAD(P)-binding Rossmann-like Domain"/>
    <property type="match status" value="1"/>
</dbReference>
<evidence type="ECO:0000256" key="10">
    <source>
        <dbReference type="RuleBase" id="RU366046"/>
    </source>
</evidence>
<dbReference type="Pfam" id="PF16363">
    <property type="entry name" value="GDP_Man_Dehyd"/>
    <property type="match status" value="1"/>
</dbReference>
<dbReference type="PANTHER" id="PTHR43725:SF53">
    <property type="entry name" value="UDP-ARABINOSE 4-EPIMERASE 1"/>
    <property type="match status" value="1"/>
</dbReference>
<sequence length="342" mass="38269">MNILVTGGAGYIGSHVVKEILEKRSDNVVILDNFSTGSRKNVDTLKKIDVNGRLKIIEADLSNFSLVEGIFKSYSFDAIIHFAASIIVPESVENPLKYYMNNTVNTTNLIRLATNYGVERFIFSSTAAVYGEPEEVPVKETTILSPINPYGMSKMMSERVLIDTAKANNDFKYVILRYFNVAGADMNNAKTIEDINPRIGQAFPEATHLIKVAAETATGKRDKIYIFGDDYDTKDGTCIRDYIHVDDLAMAHLQALDYLNENVSDIFNCGYGHGYTVKEVINTMKKVSGVDFKVEITGRRAGDPSKLIADNSKILNKLGWQPKFDNLELICKSAFEWEKRLD</sequence>
<dbReference type="InterPro" id="IPR036291">
    <property type="entry name" value="NAD(P)-bd_dom_sf"/>
</dbReference>
<dbReference type="EMBL" id="AP011529">
    <property type="protein sequence ID" value="BAI81363.1"/>
    <property type="molecule type" value="Genomic_DNA"/>
</dbReference>
<reference evidence="12 13" key="1">
    <citation type="journal article" date="2010" name="DNA Res.">
        <title>Bacterial lifestyle in a deep-sea hydrothermal vent chimney revealed by the genome sequence of the thermophilic bacterium Deferribacter desulfuricans SSM1.</title>
        <authorList>
            <person name="Takaki Y."/>
            <person name="Shimamura S."/>
            <person name="Nakagawa S."/>
            <person name="Fukuhara Y."/>
            <person name="Horikawa H."/>
            <person name="Ankai A."/>
            <person name="Harada T."/>
            <person name="Hosoyama A."/>
            <person name="Oguchi A."/>
            <person name="Fukui S."/>
            <person name="Fujita N."/>
            <person name="Takami H."/>
            <person name="Takai K."/>
        </authorList>
    </citation>
    <scope>NUCLEOTIDE SEQUENCE [LARGE SCALE GENOMIC DNA]</scope>
    <source>
        <strain evidence="13">DSM 14783 / JCM 11476 / NBRC 101012 / SSM1</strain>
    </source>
</reference>
<dbReference type="InterPro" id="IPR016040">
    <property type="entry name" value="NAD(P)-bd_dom"/>
</dbReference>
<feature type="domain" description="NAD(P)-binding" evidence="11">
    <location>
        <begin position="4"/>
        <end position="330"/>
    </location>
</feature>
<comment type="cofactor">
    <cofactor evidence="2 10">
        <name>NAD(+)</name>
        <dbReference type="ChEBI" id="CHEBI:57540"/>
    </cofactor>
</comment>
<dbReference type="EC" id="5.1.3.2" evidence="5 10"/>
<dbReference type="KEGG" id="ddf:DEFDS_1911"/>
<dbReference type="GO" id="GO:0003978">
    <property type="term" value="F:UDP-glucose 4-epimerase activity"/>
    <property type="evidence" value="ECO:0007669"/>
    <property type="project" value="UniProtKB-UniRule"/>
</dbReference>
<evidence type="ECO:0000313" key="12">
    <source>
        <dbReference type="EMBL" id="BAI81363.1"/>
    </source>
</evidence>
<comment type="pathway">
    <text evidence="3 10">Carbohydrate metabolism; galactose metabolism.</text>
</comment>
<dbReference type="OrthoDB" id="9801785at2"/>
<evidence type="ECO:0000313" key="13">
    <source>
        <dbReference type="Proteomes" id="UP000001520"/>
    </source>
</evidence>
<comment type="similarity">
    <text evidence="4 10">Belongs to the NAD(P)-dependent epimerase/dehydratase family.</text>
</comment>
<accession>D3P9H3</accession>
<dbReference type="GO" id="GO:0033499">
    <property type="term" value="P:galactose catabolic process via UDP-galactose, Leloir pathway"/>
    <property type="evidence" value="ECO:0007669"/>
    <property type="project" value="TreeGrafter"/>
</dbReference>
<proteinExistence type="inferred from homology"/>
<gene>
    <name evidence="12" type="ordered locus">DEFDS_1911</name>
</gene>
<evidence type="ECO:0000256" key="1">
    <source>
        <dbReference type="ARBA" id="ARBA00000083"/>
    </source>
</evidence>
<evidence type="ECO:0000259" key="11">
    <source>
        <dbReference type="Pfam" id="PF16363"/>
    </source>
</evidence>
<evidence type="ECO:0000256" key="7">
    <source>
        <dbReference type="ARBA" id="ARBA00023027"/>
    </source>
</evidence>
<evidence type="ECO:0000256" key="2">
    <source>
        <dbReference type="ARBA" id="ARBA00001911"/>
    </source>
</evidence>
<name>D3P9H3_DEFDS</name>
<comment type="subunit">
    <text evidence="10">Homodimer.</text>
</comment>
<keyword evidence="7 10" id="KW-0520">NAD</keyword>
<dbReference type="NCBIfam" id="TIGR01179">
    <property type="entry name" value="galE"/>
    <property type="match status" value="1"/>
</dbReference>
<dbReference type="SUPFAM" id="SSF51735">
    <property type="entry name" value="NAD(P)-binding Rossmann-fold domains"/>
    <property type="match status" value="1"/>
</dbReference>
<protein>
    <recommendedName>
        <fullName evidence="6 10">UDP-glucose 4-epimerase</fullName>
        <ecNumber evidence="5 10">5.1.3.2</ecNumber>
    </recommendedName>
</protein>
<evidence type="ECO:0000256" key="6">
    <source>
        <dbReference type="ARBA" id="ARBA00018569"/>
    </source>
</evidence>
<keyword evidence="9 10" id="KW-0119">Carbohydrate metabolism</keyword>
<dbReference type="Proteomes" id="UP000001520">
    <property type="component" value="Chromosome"/>
</dbReference>
<dbReference type="eggNOG" id="COG1087">
    <property type="taxonomic scope" value="Bacteria"/>
</dbReference>
<dbReference type="Gene3D" id="3.90.25.10">
    <property type="entry name" value="UDP-galactose 4-epimerase, domain 1"/>
    <property type="match status" value="1"/>
</dbReference>
<dbReference type="AlphaFoldDB" id="D3P9H3"/>
<evidence type="ECO:0000256" key="5">
    <source>
        <dbReference type="ARBA" id="ARBA00013189"/>
    </source>
</evidence>
<keyword evidence="8 10" id="KW-0413">Isomerase</keyword>
<dbReference type="UniPathway" id="UPA00214"/>
<dbReference type="CDD" id="cd05247">
    <property type="entry name" value="UDP_G4E_1_SDR_e"/>
    <property type="match status" value="1"/>
</dbReference>
<evidence type="ECO:0000256" key="8">
    <source>
        <dbReference type="ARBA" id="ARBA00023235"/>
    </source>
</evidence>
<dbReference type="RefSeq" id="WP_013008608.1">
    <property type="nucleotide sequence ID" value="NC_013939.1"/>
</dbReference>
<dbReference type="PANTHER" id="PTHR43725">
    <property type="entry name" value="UDP-GLUCOSE 4-EPIMERASE"/>
    <property type="match status" value="1"/>
</dbReference>
<organism evidence="12 13">
    <name type="scientific">Deferribacter desulfuricans (strain DSM 14783 / JCM 11476 / NBRC 101012 / SSM1)</name>
    <dbReference type="NCBI Taxonomy" id="639282"/>
    <lineage>
        <taxon>Bacteria</taxon>
        <taxon>Pseudomonadati</taxon>
        <taxon>Deferribacterota</taxon>
        <taxon>Deferribacteres</taxon>
        <taxon>Deferribacterales</taxon>
        <taxon>Deferribacteraceae</taxon>
        <taxon>Deferribacter</taxon>
    </lineage>
</organism>
<dbReference type="InterPro" id="IPR005886">
    <property type="entry name" value="UDP_G4E"/>
</dbReference>
<evidence type="ECO:0000256" key="4">
    <source>
        <dbReference type="ARBA" id="ARBA00007637"/>
    </source>
</evidence>
<evidence type="ECO:0000256" key="3">
    <source>
        <dbReference type="ARBA" id="ARBA00004947"/>
    </source>
</evidence>
<dbReference type="HOGENOM" id="CLU_007383_1_10_0"/>
<dbReference type="STRING" id="639282.DEFDS_1911"/>
<evidence type="ECO:0000256" key="9">
    <source>
        <dbReference type="ARBA" id="ARBA00023277"/>
    </source>
</evidence>
<comment type="catalytic activity">
    <reaction evidence="1 10">
        <text>UDP-alpha-D-glucose = UDP-alpha-D-galactose</text>
        <dbReference type="Rhea" id="RHEA:22168"/>
        <dbReference type="ChEBI" id="CHEBI:58885"/>
        <dbReference type="ChEBI" id="CHEBI:66914"/>
        <dbReference type="EC" id="5.1.3.2"/>
    </reaction>
</comment>
<keyword evidence="13" id="KW-1185">Reference proteome</keyword>